<feature type="transmembrane region" description="Helical" evidence="6">
    <location>
        <begin position="331"/>
        <end position="354"/>
    </location>
</feature>
<reference evidence="7 8" key="1">
    <citation type="journal article" date="2014" name="BMC Genomics">
        <title>Comparison of environmental and isolate Sulfobacillus genomes reveals diverse carbon, sulfur, nitrogen, and hydrogen metabolisms.</title>
        <authorList>
            <person name="Justice N.B."/>
            <person name="Norman A."/>
            <person name="Brown C.T."/>
            <person name="Singh A."/>
            <person name="Thomas B.C."/>
            <person name="Banfield J.F."/>
        </authorList>
    </citation>
    <scope>NUCLEOTIDE SEQUENCE [LARGE SCALE GENOMIC DNA]</scope>
    <source>
        <strain evidence="7">AMDSBA3</strain>
    </source>
</reference>
<dbReference type="AlphaFoldDB" id="A0A2T2WIC1"/>
<comment type="similarity">
    <text evidence="2">Belongs to the autoinducer-2 exporter (AI-2E) (TC 2.A.86) family.</text>
</comment>
<gene>
    <name evidence="7" type="ORF">C7B45_08785</name>
</gene>
<evidence type="ECO:0000256" key="1">
    <source>
        <dbReference type="ARBA" id="ARBA00004141"/>
    </source>
</evidence>
<keyword evidence="4 6" id="KW-1133">Transmembrane helix</keyword>
<dbReference type="GO" id="GO:0055085">
    <property type="term" value="P:transmembrane transport"/>
    <property type="evidence" value="ECO:0007669"/>
    <property type="project" value="TreeGrafter"/>
</dbReference>
<evidence type="ECO:0000256" key="3">
    <source>
        <dbReference type="ARBA" id="ARBA00022692"/>
    </source>
</evidence>
<comment type="subcellular location">
    <subcellularLocation>
        <location evidence="1">Membrane</location>
        <topology evidence="1">Multi-pass membrane protein</topology>
    </subcellularLocation>
</comment>
<feature type="transmembrane region" description="Helical" evidence="6">
    <location>
        <begin position="263"/>
        <end position="293"/>
    </location>
</feature>
<comment type="caution">
    <text evidence="7">The sequence shown here is derived from an EMBL/GenBank/DDBJ whole genome shotgun (WGS) entry which is preliminary data.</text>
</comment>
<dbReference type="Proteomes" id="UP000241848">
    <property type="component" value="Unassembled WGS sequence"/>
</dbReference>
<protein>
    <submittedName>
        <fullName evidence="7">AI-2E family transporter</fullName>
    </submittedName>
</protein>
<organism evidence="7 8">
    <name type="scientific">Sulfobacillus acidophilus</name>
    <dbReference type="NCBI Taxonomy" id="53633"/>
    <lineage>
        <taxon>Bacteria</taxon>
        <taxon>Bacillati</taxon>
        <taxon>Bacillota</taxon>
        <taxon>Clostridia</taxon>
        <taxon>Eubacteriales</taxon>
        <taxon>Clostridiales Family XVII. Incertae Sedis</taxon>
        <taxon>Sulfobacillus</taxon>
    </lineage>
</organism>
<dbReference type="InterPro" id="IPR002549">
    <property type="entry name" value="AI-2E-like"/>
</dbReference>
<keyword evidence="3 6" id="KW-0812">Transmembrane</keyword>
<evidence type="ECO:0000256" key="4">
    <source>
        <dbReference type="ARBA" id="ARBA00022989"/>
    </source>
</evidence>
<evidence type="ECO:0000256" key="6">
    <source>
        <dbReference type="SAM" id="Phobius"/>
    </source>
</evidence>
<feature type="transmembrane region" description="Helical" evidence="6">
    <location>
        <begin position="73"/>
        <end position="96"/>
    </location>
</feature>
<keyword evidence="5 6" id="KW-0472">Membrane</keyword>
<dbReference type="Pfam" id="PF01594">
    <property type="entry name" value="AI-2E_transport"/>
    <property type="match status" value="1"/>
</dbReference>
<sequence>MALKPDKGFQWSLATIRDLVLVVLGTGAVIYGLWFVLARLGRVVLILILALIFTITLAPLVDRLAIRWRRPWAVLVVVVSAVILIVGGGTLIGTIMTGQLVTLVRRVPAHVNQLSTLAPGFLAWLHHNDINVNVTQLENKILANAGKVSTFIVSKTFTIVTNIIGGVVDGALVLFITIYWLLDAERMQAAMLRLMPVQHRDLLLAVEHTLSRVVGGYVRGQVLLSVVVGSAFGLGSWVIGIPYPILIGVLAGVMELIPLLGPILGAITPMTLALVGGHALVQVPEVAILFAAVHLLESQILGPRIIRSQVGLHPVLSVLALLIGADWQGVWGALFAVPAAGILVAAWVAAVRLWRERVVLPTQPPTSPVVAHPASERGNIVPKKGV</sequence>
<evidence type="ECO:0000256" key="5">
    <source>
        <dbReference type="ARBA" id="ARBA00023136"/>
    </source>
</evidence>
<dbReference type="GO" id="GO:0016020">
    <property type="term" value="C:membrane"/>
    <property type="evidence" value="ECO:0007669"/>
    <property type="project" value="UniProtKB-SubCell"/>
</dbReference>
<feature type="transmembrane region" description="Helical" evidence="6">
    <location>
        <begin position="43"/>
        <end position="61"/>
    </location>
</feature>
<name>A0A2T2WIC1_9FIRM</name>
<proteinExistence type="inferred from homology"/>
<dbReference type="PANTHER" id="PTHR21716:SF62">
    <property type="entry name" value="TRANSPORT PROTEIN YDBI-RELATED"/>
    <property type="match status" value="1"/>
</dbReference>
<dbReference type="PANTHER" id="PTHR21716">
    <property type="entry name" value="TRANSMEMBRANE PROTEIN"/>
    <property type="match status" value="1"/>
</dbReference>
<evidence type="ECO:0000313" key="8">
    <source>
        <dbReference type="Proteomes" id="UP000241848"/>
    </source>
</evidence>
<evidence type="ECO:0000256" key="2">
    <source>
        <dbReference type="ARBA" id="ARBA00009773"/>
    </source>
</evidence>
<dbReference type="EMBL" id="PXYV01000024">
    <property type="protein sequence ID" value="PSR21975.1"/>
    <property type="molecule type" value="Genomic_DNA"/>
</dbReference>
<feature type="transmembrane region" description="Helical" evidence="6">
    <location>
        <begin position="222"/>
        <end position="243"/>
    </location>
</feature>
<accession>A0A2T2WIC1</accession>
<evidence type="ECO:0000313" key="7">
    <source>
        <dbReference type="EMBL" id="PSR21975.1"/>
    </source>
</evidence>
<feature type="transmembrane region" description="Helical" evidence="6">
    <location>
        <begin position="159"/>
        <end position="182"/>
    </location>
</feature>
<feature type="transmembrane region" description="Helical" evidence="6">
    <location>
        <begin position="20"/>
        <end position="37"/>
    </location>
</feature>